<dbReference type="Pfam" id="PF01712">
    <property type="entry name" value="dNK"/>
    <property type="match status" value="1"/>
</dbReference>
<dbReference type="Gene3D" id="3.40.50.300">
    <property type="entry name" value="P-loop containing nucleotide triphosphate hydrolases"/>
    <property type="match status" value="1"/>
</dbReference>
<sequence>MMYYKEYFKKTRLNGDDMNGIICIDGVVGAGKSTLGDILAKELGISLFEEPVLNNPILDKFYYDKKRYSFPLQIFFLNKRFKMIKEANLLDGCVMDRSIYGDVIFARMLMEDGDMAPEEFELYEELLHNMLEHLSPPKLMIYLESSVEGAVDKIGRRGRDYEKIVPRSYWESLNQNYESYFNSYNLSNILRINVDNVDIKENPQDRKWFVDTVKARLDEIKTGQTINK</sequence>
<protein>
    <submittedName>
        <fullName evidence="2">Deoxynucleoside kinase</fullName>
    </submittedName>
</protein>
<reference evidence="2 3" key="1">
    <citation type="submission" date="2018-08" db="EMBL/GenBank/DDBJ databases">
        <title>Draft genome sequence of Psychrilyobacter sp. strain SD5 isolated from Black Sea water.</title>
        <authorList>
            <person name="Yadav S."/>
            <person name="Villanueva L."/>
            <person name="Damste J.S.S."/>
        </authorList>
    </citation>
    <scope>NUCLEOTIDE SEQUENCE [LARGE SCALE GENOMIC DNA]</scope>
    <source>
        <strain evidence="2 3">SD5</strain>
    </source>
</reference>
<dbReference type="InterPro" id="IPR027417">
    <property type="entry name" value="P-loop_NTPase"/>
</dbReference>
<dbReference type="CDD" id="cd01673">
    <property type="entry name" value="dNK"/>
    <property type="match status" value="1"/>
</dbReference>
<organism evidence="2 3">
    <name type="scientific">Psychrilyobacter piezotolerans</name>
    <dbReference type="NCBI Taxonomy" id="2293438"/>
    <lineage>
        <taxon>Bacteria</taxon>
        <taxon>Fusobacteriati</taxon>
        <taxon>Fusobacteriota</taxon>
        <taxon>Fusobacteriia</taxon>
        <taxon>Fusobacteriales</taxon>
        <taxon>Fusobacteriaceae</taxon>
        <taxon>Psychrilyobacter</taxon>
    </lineage>
</organism>
<name>A0ABX9KJP6_9FUSO</name>
<dbReference type="PANTHER" id="PTHR10513:SF35">
    <property type="entry name" value="DEOXYADENOSINE KINASE"/>
    <property type="match status" value="1"/>
</dbReference>
<evidence type="ECO:0000313" key="3">
    <source>
        <dbReference type="Proteomes" id="UP000263486"/>
    </source>
</evidence>
<dbReference type="PANTHER" id="PTHR10513">
    <property type="entry name" value="DEOXYNUCLEOSIDE KINASE"/>
    <property type="match status" value="1"/>
</dbReference>
<dbReference type="GO" id="GO:0016301">
    <property type="term" value="F:kinase activity"/>
    <property type="evidence" value="ECO:0007669"/>
    <property type="project" value="UniProtKB-KW"/>
</dbReference>
<evidence type="ECO:0000313" key="2">
    <source>
        <dbReference type="EMBL" id="REI42669.1"/>
    </source>
</evidence>
<keyword evidence="3" id="KW-1185">Reference proteome</keyword>
<evidence type="ECO:0000259" key="1">
    <source>
        <dbReference type="Pfam" id="PF01712"/>
    </source>
</evidence>
<feature type="domain" description="Deoxynucleoside kinase" evidence="1">
    <location>
        <begin position="22"/>
        <end position="215"/>
    </location>
</feature>
<dbReference type="PIRSF" id="PIRSF000705">
    <property type="entry name" value="DNK"/>
    <property type="match status" value="1"/>
</dbReference>
<dbReference type="InterPro" id="IPR031314">
    <property type="entry name" value="DNK_dom"/>
</dbReference>
<dbReference type="InterPro" id="IPR050566">
    <property type="entry name" value="Deoxyribonucleoside_kinase"/>
</dbReference>
<proteinExistence type="predicted"/>
<comment type="caution">
    <text evidence="2">The sequence shown here is derived from an EMBL/GenBank/DDBJ whole genome shotgun (WGS) entry which is preliminary data.</text>
</comment>
<dbReference type="Proteomes" id="UP000263486">
    <property type="component" value="Unassembled WGS sequence"/>
</dbReference>
<gene>
    <name evidence="2" type="ORF">DYH56_02575</name>
</gene>
<dbReference type="EMBL" id="QUAJ01000003">
    <property type="protein sequence ID" value="REI42669.1"/>
    <property type="molecule type" value="Genomic_DNA"/>
</dbReference>
<dbReference type="InterPro" id="IPR002624">
    <property type="entry name" value="DCK/DGK"/>
</dbReference>
<keyword evidence="2" id="KW-0808">Transferase</keyword>
<dbReference type="SUPFAM" id="SSF52540">
    <property type="entry name" value="P-loop containing nucleoside triphosphate hydrolases"/>
    <property type="match status" value="1"/>
</dbReference>
<keyword evidence="2" id="KW-0418">Kinase</keyword>
<accession>A0ABX9KJP6</accession>